<feature type="domain" description="TonB-dependent receptor plug" evidence="12">
    <location>
        <begin position="73"/>
        <end position="182"/>
    </location>
</feature>
<organism evidence="13 14">
    <name type="scientific">Brytella acorum</name>
    <dbReference type="NCBI Taxonomy" id="2959299"/>
    <lineage>
        <taxon>Bacteria</taxon>
        <taxon>Pseudomonadati</taxon>
        <taxon>Pseudomonadota</taxon>
        <taxon>Alphaproteobacteria</taxon>
        <taxon>Acetobacterales</taxon>
        <taxon>Acetobacteraceae</taxon>
        <taxon>Brytella</taxon>
    </lineage>
</organism>
<keyword evidence="5 9" id="KW-0798">TonB box</keyword>
<evidence type="ECO:0000256" key="3">
    <source>
        <dbReference type="ARBA" id="ARBA00022452"/>
    </source>
</evidence>
<evidence type="ECO:0000256" key="2">
    <source>
        <dbReference type="ARBA" id="ARBA00022448"/>
    </source>
</evidence>
<evidence type="ECO:0000256" key="1">
    <source>
        <dbReference type="ARBA" id="ARBA00004571"/>
    </source>
</evidence>
<dbReference type="Pfam" id="PF07715">
    <property type="entry name" value="Plug"/>
    <property type="match status" value="1"/>
</dbReference>
<evidence type="ECO:0000256" key="4">
    <source>
        <dbReference type="ARBA" id="ARBA00022692"/>
    </source>
</evidence>
<evidence type="ECO:0000256" key="6">
    <source>
        <dbReference type="ARBA" id="ARBA00023136"/>
    </source>
</evidence>
<dbReference type="GO" id="GO:0009279">
    <property type="term" value="C:cell outer membrane"/>
    <property type="evidence" value="ECO:0007669"/>
    <property type="project" value="UniProtKB-SubCell"/>
</dbReference>
<dbReference type="SUPFAM" id="SSF56935">
    <property type="entry name" value="Porins"/>
    <property type="match status" value="1"/>
</dbReference>
<keyword evidence="3 8" id="KW-1134">Transmembrane beta strand</keyword>
<evidence type="ECO:0000256" key="10">
    <source>
        <dbReference type="SAM" id="MobiDB-lite"/>
    </source>
</evidence>
<dbReference type="PROSITE" id="PS52016">
    <property type="entry name" value="TONB_DEPENDENT_REC_3"/>
    <property type="match status" value="1"/>
</dbReference>
<comment type="similarity">
    <text evidence="8 9">Belongs to the TonB-dependent receptor family.</text>
</comment>
<feature type="region of interest" description="Disordered" evidence="10">
    <location>
        <begin position="27"/>
        <end position="51"/>
    </location>
</feature>
<keyword evidence="14" id="KW-1185">Reference proteome</keyword>
<dbReference type="Pfam" id="PF00593">
    <property type="entry name" value="TonB_dep_Rec_b-barrel"/>
    <property type="match status" value="1"/>
</dbReference>
<evidence type="ECO:0000313" key="13">
    <source>
        <dbReference type="EMBL" id="CAI9119271.1"/>
    </source>
</evidence>
<evidence type="ECO:0000259" key="11">
    <source>
        <dbReference type="Pfam" id="PF00593"/>
    </source>
</evidence>
<dbReference type="InterPro" id="IPR036942">
    <property type="entry name" value="Beta-barrel_TonB_sf"/>
</dbReference>
<keyword evidence="13" id="KW-0675">Receptor</keyword>
<evidence type="ECO:0000256" key="5">
    <source>
        <dbReference type="ARBA" id="ARBA00023077"/>
    </source>
</evidence>
<keyword evidence="7 8" id="KW-0998">Cell outer membrane</keyword>
<evidence type="ECO:0000259" key="12">
    <source>
        <dbReference type="Pfam" id="PF07715"/>
    </source>
</evidence>
<evidence type="ECO:0000256" key="7">
    <source>
        <dbReference type="ARBA" id="ARBA00023237"/>
    </source>
</evidence>
<proteinExistence type="inferred from homology"/>
<protein>
    <submittedName>
        <fullName evidence="13">TonB-dependent receptor</fullName>
    </submittedName>
</protein>
<dbReference type="Gene3D" id="2.40.170.20">
    <property type="entry name" value="TonB-dependent receptor, beta-barrel domain"/>
    <property type="match status" value="1"/>
</dbReference>
<sequence length="956" mass="103030">MAGVTGVGMSISGIAQAQVIAMPGTTTGKSIASESRSDARKTKKTKTEKKEINPASETIVVIGTHLGTKATEEIQPVALITGQQIQQSSAMTMGEVFQNIPAMGFTGSAPSNAAGSCVSLHNLGVERTLVLVDGHRVISGGTGATVAGCVDMNTISPDMVSSVQILKDGSSTNYGSDAIAGVVNVSLKHDFTGTTITGNGGISQRGDASNSVLAISHGENFWNGRGNISLSGSFSNQDPLEQKNRKWARENVNCSDPPAGQSATNCGYTSFSSAGLLWAANGSPSLRPAGGQSNPTGQALTPDGGGGLRFEQPGDYYQQWTDTNIIQPQRKGSLSGSAHLDVTDDLQLYIDGMWSKTTSQASVGTATVSTMPTRLVGLSNTIIVPKGNPYAENLGINQDVRLYKAWDDLGKEYNNFTNDMYQVTTGARGTLSFARDWNYDIFYSYGKYVGSQDDSNHINMENLERSLGFKWMPGQAAGGTLGTFDPTVCTNSPGCSLINPFSNSLTSQQKNYIGYTKSITSGFEMRDVQATVSNKHLAKLPYGALGIALGVEHRSYDGFYHVGPVASQGLDGEGSTSSFSGGYNATEAFGEISAPLLRGLRGAESLAAEASGRYSHYNNFGDAFTWHAGLLYSPVKGISFRANMSTSFRAGSLSDLYYGQTQFTYTNANFDPCVNPTNPVVYANCVKSGVKNPESYKEPGNQYRVISGGNPKLMPETARTFVIGTILQPEFIKGLSVTVDYWHTTMFDTVGKINLQSYVQNCFASQNLSGPSCSVYNGRDNSGQLLPLTYLETNVGEMKTSGLDIAGSYTRPLTYLDSLIFSADIQRTLTFKEQNNGNLFTNYLGTSASPNPRWLAVASAAWRHGRWTVQYGMQFIDSLTYENEYLYDKDAYKGFNMVFYHNIGVTYSGDKYTVTFGVKNLGDKDPLYYPLSTTGTNPSVYDVRGRYFYLKGQVHF</sequence>
<dbReference type="InterPro" id="IPR039426">
    <property type="entry name" value="TonB-dep_rcpt-like"/>
</dbReference>
<evidence type="ECO:0000313" key="14">
    <source>
        <dbReference type="Proteomes" id="UP001176960"/>
    </source>
</evidence>
<dbReference type="InterPro" id="IPR012910">
    <property type="entry name" value="Plug_dom"/>
</dbReference>
<dbReference type="PANTHER" id="PTHR47234:SF2">
    <property type="entry name" value="TONB-DEPENDENT RECEPTOR"/>
    <property type="match status" value="1"/>
</dbReference>
<comment type="caution">
    <text evidence="13">The sequence shown here is derived from an EMBL/GenBank/DDBJ whole genome shotgun (WGS) entry which is preliminary data.</text>
</comment>
<reference evidence="13" key="1">
    <citation type="submission" date="2023-03" db="EMBL/GenBank/DDBJ databases">
        <authorList>
            <person name="Cleenwerck I."/>
        </authorList>
    </citation>
    <scope>NUCLEOTIDE SEQUENCE</scope>
    <source>
        <strain evidence="13">LMG 32879</strain>
    </source>
</reference>
<dbReference type="AlphaFoldDB" id="A0AA35V3G9"/>
<keyword evidence="6 8" id="KW-0472">Membrane</keyword>
<feature type="region of interest" description="Disordered" evidence="10">
    <location>
        <begin position="283"/>
        <end position="308"/>
    </location>
</feature>
<accession>A0AA35V3G9</accession>
<dbReference type="Proteomes" id="UP001176960">
    <property type="component" value="Unassembled WGS sequence"/>
</dbReference>
<dbReference type="RefSeq" id="WP_289842406.1">
    <property type="nucleotide sequence ID" value="NZ_CATKSH010000001.1"/>
</dbReference>
<gene>
    <name evidence="13" type="ORF">LMG32879_000084</name>
</gene>
<evidence type="ECO:0000256" key="9">
    <source>
        <dbReference type="RuleBase" id="RU003357"/>
    </source>
</evidence>
<evidence type="ECO:0000256" key="8">
    <source>
        <dbReference type="PROSITE-ProRule" id="PRU01360"/>
    </source>
</evidence>
<dbReference type="Gene3D" id="2.170.130.10">
    <property type="entry name" value="TonB-dependent receptor, plug domain"/>
    <property type="match status" value="1"/>
</dbReference>
<name>A0AA35V3G9_9PROT</name>
<dbReference type="EMBL" id="CATKSH010000001">
    <property type="protein sequence ID" value="CAI9119271.1"/>
    <property type="molecule type" value="Genomic_DNA"/>
</dbReference>
<dbReference type="InterPro" id="IPR000531">
    <property type="entry name" value="Beta-barrel_TonB"/>
</dbReference>
<keyword evidence="2 8" id="KW-0813">Transport</keyword>
<dbReference type="PANTHER" id="PTHR47234">
    <property type="match status" value="1"/>
</dbReference>
<dbReference type="InterPro" id="IPR037066">
    <property type="entry name" value="Plug_dom_sf"/>
</dbReference>
<comment type="subcellular location">
    <subcellularLocation>
        <location evidence="1 8">Cell outer membrane</location>
        <topology evidence="1 8">Multi-pass membrane protein</topology>
    </subcellularLocation>
</comment>
<feature type="domain" description="TonB-dependent receptor-like beta-barrel" evidence="11">
    <location>
        <begin position="407"/>
        <end position="921"/>
    </location>
</feature>
<keyword evidence="4 8" id="KW-0812">Transmembrane</keyword>